<proteinExistence type="predicted"/>
<dbReference type="RefSeq" id="WP_214169763.1">
    <property type="nucleotide sequence ID" value="NZ_JAHCVJ010000001.1"/>
</dbReference>
<evidence type="ECO:0000313" key="2">
    <source>
        <dbReference type="EMBL" id="MBT0662981.1"/>
    </source>
</evidence>
<protein>
    <submittedName>
        <fullName evidence="2">Chemotaxis protein CheW</fullName>
    </submittedName>
</protein>
<sequence length="160" mass="17866">MYREIQEIQVACFRLGDDLYAIDIMRIKEIIRPLKLTCLPKFPDFVEGIINLRGIVMPVVDLRKRFGLPELETTSNTRLLIVNLAGQVLALVVDEVTEVVTVAVKDIKPPPNLGEGIGTEYLLGVCLVKQEMIMLLNIDKLLSTHEARELGKINGGLKEA</sequence>
<dbReference type="InterPro" id="IPR002545">
    <property type="entry name" value="CheW-lke_dom"/>
</dbReference>
<dbReference type="SUPFAM" id="SSF50341">
    <property type="entry name" value="CheW-like"/>
    <property type="match status" value="1"/>
</dbReference>
<dbReference type="AlphaFoldDB" id="A0AAW4L6U9"/>
<dbReference type="PROSITE" id="PS50851">
    <property type="entry name" value="CHEW"/>
    <property type="match status" value="1"/>
</dbReference>
<dbReference type="SMART" id="SM00260">
    <property type="entry name" value="CheW"/>
    <property type="match status" value="1"/>
</dbReference>
<evidence type="ECO:0000313" key="3">
    <source>
        <dbReference type="Proteomes" id="UP000811899"/>
    </source>
</evidence>
<organism evidence="2 3">
    <name type="scientific">Geoanaerobacter pelophilus</name>
    <dbReference type="NCBI Taxonomy" id="60036"/>
    <lineage>
        <taxon>Bacteria</taxon>
        <taxon>Pseudomonadati</taxon>
        <taxon>Thermodesulfobacteriota</taxon>
        <taxon>Desulfuromonadia</taxon>
        <taxon>Geobacterales</taxon>
        <taxon>Geobacteraceae</taxon>
        <taxon>Geoanaerobacter</taxon>
    </lineage>
</organism>
<comment type="caution">
    <text evidence="2">The sequence shown here is derived from an EMBL/GenBank/DDBJ whole genome shotgun (WGS) entry which is preliminary data.</text>
</comment>
<dbReference type="Pfam" id="PF01584">
    <property type="entry name" value="CheW"/>
    <property type="match status" value="1"/>
</dbReference>
<reference evidence="2 3" key="1">
    <citation type="submission" date="2021-05" db="EMBL/GenBank/DDBJ databases">
        <title>The draft genome of Geobacter pelophilus DSM 12255.</title>
        <authorList>
            <person name="Xu Z."/>
            <person name="Masuda Y."/>
            <person name="Itoh H."/>
            <person name="Senoo K."/>
        </authorList>
    </citation>
    <scope>NUCLEOTIDE SEQUENCE [LARGE SCALE GENOMIC DNA]</scope>
    <source>
        <strain evidence="2 3">DSM 12255</strain>
    </source>
</reference>
<dbReference type="GO" id="GO:0005829">
    <property type="term" value="C:cytosol"/>
    <property type="evidence" value="ECO:0007669"/>
    <property type="project" value="TreeGrafter"/>
</dbReference>
<name>A0AAW4L6U9_9BACT</name>
<dbReference type="Proteomes" id="UP000811899">
    <property type="component" value="Unassembled WGS sequence"/>
</dbReference>
<dbReference type="InterPro" id="IPR036061">
    <property type="entry name" value="CheW-like_dom_sf"/>
</dbReference>
<gene>
    <name evidence="2" type="ORF">KI809_01605</name>
</gene>
<dbReference type="GO" id="GO:0006935">
    <property type="term" value="P:chemotaxis"/>
    <property type="evidence" value="ECO:0007669"/>
    <property type="project" value="InterPro"/>
</dbReference>
<dbReference type="PANTHER" id="PTHR22617:SF23">
    <property type="entry name" value="CHEMOTAXIS PROTEIN CHEW"/>
    <property type="match status" value="1"/>
</dbReference>
<dbReference type="Gene3D" id="2.40.50.180">
    <property type="entry name" value="CheA-289, Domain 4"/>
    <property type="match status" value="1"/>
</dbReference>
<dbReference type="Gene3D" id="2.30.30.40">
    <property type="entry name" value="SH3 Domains"/>
    <property type="match status" value="1"/>
</dbReference>
<accession>A0AAW4L6U9</accession>
<feature type="domain" description="CheW-like" evidence="1">
    <location>
        <begin position="7"/>
        <end position="147"/>
    </location>
</feature>
<dbReference type="GO" id="GO:0007165">
    <property type="term" value="P:signal transduction"/>
    <property type="evidence" value="ECO:0007669"/>
    <property type="project" value="InterPro"/>
</dbReference>
<dbReference type="PANTHER" id="PTHR22617">
    <property type="entry name" value="CHEMOTAXIS SENSOR HISTIDINE KINASE-RELATED"/>
    <property type="match status" value="1"/>
</dbReference>
<dbReference type="EMBL" id="JAHCVJ010000001">
    <property type="protein sequence ID" value="MBT0662981.1"/>
    <property type="molecule type" value="Genomic_DNA"/>
</dbReference>
<evidence type="ECO:0000259" key="1">
    <source>
        <dbReference type="PROSITE" id="PS50851"/>
    </source>
</evidence>
<keyword evidence="3" id="KW-1185">Reference proteome</keyword>
<dbReference type="InterPro" id="IPR039315">
    <property type="entry name" value="CheW"/>
</dbReference>